<dbReference type="Pfam" id="PF00499">
    <property type="entry name" value="Oxidored_q3"/>
    <property type="match status" value="1"/>
</dbReference>
<dbReference type="RefSeq" id="WP_073105975.1">
    <property type="nucleotide sequence ID" value="NZ_FQXE01000011.1"/>
</dbReference>
<keyword evidence="2" id="KW-1003">Cell membrane</keyword>
<dbReference type="InterPro" id="IPR001457">
    <property type="entry name" value="NADH_UbQ/plastoQ_OxRdtase_su6"/>
</dbReference>
<feature type="transmembrane region" description="Helical" evidence="2">
    <location>
        <begin position="31"/>
        <end position="49"/>
    </location>
</feature>
<organism evidence="4 5">
    <name type="scientific">Pollutimonas bauzanensis</name>
    <dbReference type="NCBI Taxonomy" id="658167"/>
    <lineage>
        <taxon>Bacteria</taxon>
        <taxon>Pseudomonadati</taxon>
        <taxon>Pseudomonadota</taxon>
        <taxon>Betaproteobacteria</taxon>
        <taxon>Burkholderiales</taxon>
        <taxon>Alcaligenaceae</taxon>
        <taxon>Pollutimonas</taxon>
    </lineage>
</organism>
<keyword evidence="5" id="KW-1185">Reference proteome</keyword>
<comment type="function">
    <text evidence="2">NDH-1 shuttles electrons from NADH, via FMN and iron-sulfur (Fe-S) centers, to quinones in the respiratory chain. Couples the redox reaction to proton translocation (for every two electrons transferred, four hydrogen ions are translocated across the cytoplasmic membrane), and thus conserves the redox energy in a proton gradient.</text>
</comment>
<comment type="similarity">
    <text evidence="1 2">Belongs to the complex I subunit 6 family.</text>
</comment>
<evidence type="ECO:0000256" key="2">
    <source>
        <dbReference type="RuleBase" id="RU004429"/>
    </source>
</evidence>
<feature type="transmembrane region" description="Helical" evidence="2">
    <location>
        <begin position="141"/>
        <end position="164"/>
    </location>
</feature>
<reference evidence="4 5" key="1">
    <citation type="submission" date="2016-11" db="EMBL/GenBank/DDBJ databases">
        <authorList>
            <person name="Jaros S."/>
            <person name="Januszkiewicz K."/>
            <person name="Wedrychowicz H."/>
        </authorList>
    </citation>
    <scope>NUCLEOTIDE SEQUENCE [LARGE SCALE GENOMIC DNA]</scope>
    <source>
        <strain evidence="4 5">CGMCC 1.10190</strain>
    </source>
</reference>
<sequence length="209" mass="23008">MIFSTVLFYLLALVLVVAAFRVITATSPVTGVLHLILTFFTASMIWMLLGAEFLALLLVVVYVGAVMVLFLFVVMMLDVRMETLRSGLKTYLPLGIVIGLVMVLEMAFVLARTWFAAGPQAPVADNYDNTRALGVAMYTDYVFAVQVGGVILLVGMISAIALTLRRRTDVKRNRPSDQIKVRARDRVRMVSIPSQTEAPDAHQAPGDKK</sequence>
<gene>
    <name evidence="4" type="ORF">SAMN04488135_111131</name>
</gene>
<keyword evidence="2" id="KW-0874">Quinone</keyword>
<comment type="subcellular location">
    <subcellularLocation>
        <location evidence="2">Cell membrane</location>
        <topology evidence="2">Multi-pass membrane protein</topology>
    </subcellularLocation>
</comment>
<dbReference type="GO" id="GO:0005886">
    <property type="term" value="C:plasma membrane"/>
    <property type="evidence" value="ECO:0007669"/>
    <property type="project" value="UniProtKB-SubCell"/>
</dbReference>
<dbReference type="Gene3D" id="1.20.120.1200">
    <property type="entry name" value="NADH-ubiquinone/plastoquinone oxidoreductase chain 6, subunit NuoJ"/>
    <property type="match status" value="1"/>
</dbReference>
<keyword evidence="2" id="KW-0472">Membrane</keyword>
<protein>
    <recommendedName>
        <fullName evidence="2">NADH-quinone oxidoreductase subunit J</fullName>
        <ecNumber evidence="2">7.1.1.-</ecNumber>
    </recommendedName>
</protein>
<keyword evidence="2" id="KW-1133">Transmembrane helix</keyword>
<feature type="transmembrane region" description="Helical" evidence="2">
    <location>
        <begin position="55"/>
        <end position="79"/>
    </location>
</feature>
<feature type="region of interest" description="Disordered" evidence="3">
    <location>
        <begin position="189"/>
        <end position="209"/>
    </location>
</feature>
<evidence type="ECO:0000256" key="3">
    <source>
        <dbReference type="SAM" id="MobiDB-lite"/>
    </source>
</evidence>
<keyword evidence="2" id="KW-0520">NAD</keyword>
<evidence type="ECO:0000313" key="4">
    <source>
        <dbReference type="EMBL" id="SHI17544.1"/>
    </source>
</evidence>
<dbReference type="PANTHER" id="PTHR33269">
    <property type="entry name" value="NADH-UBIQUINONE OXIDOREDUCTASE CHAIN 6"/>
    <property type="match status" value="1"/>
</dbReference>
<evidence type="ECO:0000313" key="5">
    <source>
        <dbReference type="Proteomes" id="UP000184226"/>
    </source>
</evidence>
<dbReference type="EC" id="7.1.1.-" evidence="2"/>
<dbReference type="NCBIfam" id="NF005164">
    <property type="entry name" value="PRK06638.1-4"/>
    <property type="match status" value="1"/>
</dbReference>
<keyword evidence="2" id="KW-0812">Transmembrane</keyword>
<dbReference type="Proteomes" id="UP000184226">
    <property type="component" value="Unassembled WGS sequence"/>
</dbReference>
<feature type="transmembrane region" description="Helical" evidence="2">
    <location>
        <begin position="6"/>
        <end position="24"/>
    </location>
</feature>
<dbReference type="GO" id="GO:0008137">
    <property type="term" value="F:NADH dehydrogenase (ubiquinone) activity"/>
    <property type="evidence" value="ECO:0007669"/>
    <property type="project" value="UniProtKB-UniRule"/>
</dbReference>
<dbReference type="STRING" id="658167.SAMN04488135_111131"/>
<dbReference type="PANTHER" id="PTHR33269:SF17">
    <property type="entry name" value="NADH-UBIQUINONE OXIDOREDUCTASE CHAIN 6"/>
    <property type="match status" value="1"/>
</dbReference>
<dbReference type="OrthoDB" id="5295927at2"/>
<proteinExistence type="inferred from homology"/>
<dbReference type="AlphaFoldDB" id="A0A1M5Z053"/>
<dbReference type="EMBL" id="FQXE01000011">
    <property type="protein sequence ID" value="SHI17544.1"/>
    <property type="molecule type" value="Genomic_DNA"/>
</dbReference>
<feature type="transmembrane region" description="Helical" evidence="2">
    <location>
        <begin position="91"/>
        <end position="115"/>
    </location>
</feature>
<evidence type="ECO:0000256" key="1">
    <source>
        <dbReference type="ARBA" id="ARBA00005698"/>
    </source>
</evidence>
<accession>A0A1M5Z053</accession>
<comment type="catalytic activity">
    <reaction evidence="2">
        <text>a quinone + NADH + 5 H(+)(in) = a quinol + NAD(+) + 4 H(+)(out)</text>
        <dbReference type="Rhea" id="RHEA:57888"/>
        <dbReference type="ChEBI" id="CHEBI:15378"/>
        <dbReference type="ChEBI" id="CHEBI:24646"/>
        <dbReference type="ChEBI" id="CHEBI:57540"/>
        <dbReference type="ChEBI" id="CHEBI:57945"/>
        <dbReference type="ChEBI" id="CHEBI:132124"/>
    </reaction>
</comment>
<dbReference type="GO" id="GO:0048038">
    <property type="term" value="F:quinone binding"/>
    <property type="evidence" value="ECO:0007669"/>
    <property type="project" value="UniProtKB-UniRule"/>
</dbReference>
<name>A0A1M5Z053_9BURK</name>
<dbReference type="InterPro" id="IPR042106">
    <property type="entry name" value="Nuo/plastoQ_OxRdtase_6_NuoJ"/>
</dbReference>